<reference evidence="2" key="1">
    <citation type="journal article" date="2013" name="Int. J. Syst. Evol. Microbiol.">
        <title>Polycladomyces abyssicola gen. nov., sp. nov., a thermophilic filamentous bacterium isolated from hemipelagic sediment.</title>
        <authorList>
            <person name="Tsubouchi T."/>
            <person name="Shimane Y."/>
            <person name="Mori K."/>
            <person name="Usui K."/>
            <person name="Hiraki T."/>
            <person name="Tame A."/>
            <person name="Uematsu K."/>
            <person name="Maruyama T."/>
            <person name="Hatada Y."/>
        </authorList>
    </citation>
    <scope>NUCLEOTIDE SEQUENCE</scope>
    <source>
        <strain evidence="2">JIR-001</strain>
    </source>
</reference>
<evidence type="ECO:0000256" key="1">
    <source>
        <dbReference type="SAM" id="Phobius"/>
    </source>
</evidence>
<gene>
    <name evidence="2" type="ORF">JIR001_18020</name>
</gene>
<evidence type="ECO:0000313" key="2">
    <source>
        <dbReference type="EMBL" id="BCU82019.1"/>
    </source>
</evidence>
<keyword evidence="1" id="KW-1133">Transmembrane helix</keyword>
<protein>
    <submittedName>
        <fullName evidence="2">Uncharacterized protein</fullName>
    </submittedName>
</protein>
<dbReference type="KEGG" id="pabs:JIR001_18020"/>
<keyword evidence="3" id="KW-1185">Reference proteome</keyword>
<dbReference type="EMBL" id="AP024601">
    <property type="protein sequence ID" value="BCU82019.1"/>
    <property type="molecule type" value="Genomic_DNA"/>
</dbReference>
<proteinExistence type="predicted"/>
<sequence length="260" mass="29650">MTDYQGLDEAFAKARSPLATEGSVSGAFAVWDLVTRHVVSMSIRPYCCASMKKQWELTGKVEDSSRQEERVRLSRTQRYAEQKRKRKRFVWNPEKWKPKALMSKWYVWVILGVILLGIPTMIWYLQSEDGSQATTRGFTTHSIDSVKRPDTGGSQAVVQLVKPSESNYYGDVYRIEKASEVIVTIKAKKATKFRARGGGPTKPVMSQMVLQEGETKVLKHPNWISLKVWIPKNVDINVNGYTVDTQGVKTEHTYQFQLAR</sequence>
<dbReference type="Proteomes" id="UP000677436">
    <property type="component" value="Chromosome"/>
</dbReference>
<accession>A0A8D5ZL06</accession>
<feature type="transmembrane region" description="Helical" evidence="1">
    <location>
        <begin position="105"/>
        <end position="125"/>
    </location>
</feature>
<organism evidence="2 3">
    <name type="scientific">Polycladomyces abyssicola</name>
    <dbReference type="NCBI Taxonomy" id="1125966"/>
    <lineage>
        <taxon>Bacteria</taxon>
        <taxon>Bacillati</taxon>
        <taxon>Bacillota</taxon>
        <taxon>Bacilli</taxon>
        <taxon>Bacillales</taxon>
        <taxon>Thermoactinomycetaceae</taxon>
        <taxon>Polycladomyces</taxon>
    </lineage>
</organism>
<keyword evidence="1" id="KW-0472">Membrane</keyword>
<name>A0A8D5ZL06_9BACL</name>
<evidence type="ECO:0000313" key="3">
    <source>
        <dbReference type="Proteomes" id="UP000677436"/>
    </source>
</evidence>
<keyword evidence="1" id="KW-0812">Transmembrane</keyword>
<reference evidence="2" key="2">
    <citation type="journal article" date="2021" name="Microbiol. Resour. Announc.">
        <title>Complete Genome Sequence of Polycladomyces abyssicola JIR-001T, Isolated from Hemipelagic Sediment in Deep Seawater.</title>
        <authorList>
            <person name="Tsubouchi T."/>
            <person name="Kaneko Y."/>
        </authorList>
    </citation>
    <scope>NUCLEOTIDE SEQUENCE</scope>
    <source>
        <strain evidence="2">JIR-001</strain>
    </source>
</reference>
<dbReference type="AlphaFoldDB" id="A0A8D5ZL06"/>